<keyword evidence="2" id="KW-0732">Signal</keyword>
<feature type="region of interest" description="Disordered" evidence="4">
    <location>
        <begin position="118"/>
        <end position="141"/>
    </location>
</feature>
<comment type="similarity">
    <text evidence="1 2">Belongs to the outer membrane factor (OMF) (TC 1.B.17) family.</text>
</comment>
<dbReference type="RefSeq" id="WP_115491498.1">
    <property type="nucleotide sequence ID" value="NZ_JACHWW010000001.1"/>
</dbReference>
<evidence type="ECO:0000256" key="1">
    <source>
        <dbReference type="ARBA" id="ARBA00007613"/>
    </source>
</evidence>
<dbReference type="PANTHER" id="PTHR30203">
    <property type="entry name" value="OUTER MEMBRANE CATION EFFLUX PROTEIN"/>
    <property type="match status" value="1"/>
</dbReference>
<dbReference type="InterPro" id="IPR003423">
    <property type="entry name" value="OMP_efflux"/>
</dbReference>
<dbReference type="OrthoDB" id="7181739at2"/>
<dbReference type="Proteomes" id="UP000254101">
    <property type="component" value="Unassembled WGS sequence"/>
</dbReference>
<evidence type="ECO:0000256" key="3">
    <source>
        <dbReference type="SAM" id="Coils"/>
    </source>
</evidence>
<feature type="coiled-coil region" evidence="3">
    <location>
        <begin position="399"/>
        <end position="426"/>
    </location>
</feature>
<dbReference type="Pfam" id="PF02321">
    <property type="entry name" value="OEP"/>
    <property type="match status" value="2"/>
</dbReference>
<keyword evidence="2" id="KW-0472">Membrane</keyword>
<reference evidence="5 6" key="1">
    <citation type="submission" date="2018-07" db="EMBL/GenBank/DDBJ databases">
        <title>Erythrobacter nanhaiensis sp. nov., a novel member of the genus Erythrobacter isolated from the South China Sea.</title>
        <authorList>
            <person name="Chen X."/>
            <person name="Liu J."/>
        </authorList>
    </citation>
    <scope>NUCLEOTIDE SEQUENCE [LARGE SCALE GENOMIC DNA]</scope>
    <source>
        <strain evidence="5 6">S-5</strain>
    </source>
</reference>
<dbReference type="AlphaFoldDB" id="A0A395LLL8"/>
<evidence type="ECO:0000256" key="2">
    <source>
        <dbReference type="RuleBase" id="RU362097"/>
    </source>
</evidence>
<keyword evidence="3" id="KW-0175">Coiled coil</keyword>
<dbReference type="PANTHER" id="PTHR30203:SF32">
    <property type="entry name" value="CATION EFFLUX SYSTEM PROTEIN CUSC"/>
    <property type="match status" value="1"/>
</dbReference>
<dbReference type="NCBIfam" id="TIGR01845">
    <property type="entry name" value="outer_NodT"/>
    <property type="match status" value="1"/>
</dbReference>
<dbReference type="Gene3D" id="1.20.1600.10">
    <property type="entry name" value="Outer membrane efflux proteins (OEP)"/>
    <property type="match status" value="1"/>
</dbReference>
<feature type="compositionally biased region" description="Gly residues" evidence="4">
    <location>
        <begin position="123"/>
        <end position="134"/>
    </location>
</feature>
<keyword evidence="6" id="KW-1185">Reference proteome</keyword>
<dbReference type="Gene3D" id="2.20.200.10">
    <property type="entry name" value="Outer membrane efflux proteins (OEP)"/>
    <property type="match status" value="1"/>
</dbReference>
<comment type="caution">
    <text evidence="5">The sequence shown here is derived from an EMBL/GenBank/DDBJ whole genome shotgun (WGS) entry which is preliminary data.</text>
</comment>
<evidence type="ECO:0000313" key="5">
    <source>
        <dbReference type="EMBL" id="RDS77277.1"/>
    </source>
</evidence>
<keyword evidence="2" id="KW-1134">Transmembrane beta strand</keyword>
<dbReference type="InterPro" id="IPR010131">
    <property type="entry name" value="MdtP/NodT-like"/>
</dbReference>
<keyword evidence="2" id="KW-0449">Lipoprotein</keyword>
<organism evidence="5 6">
    <name type="scientific">Alteriqipengyuania lutimaris</name>
    <dbReference type="NCBI Taxonomy" id="1538146"/>
    <lineage>
        <taxon>Bacteria</taxon>
        <taxon>Pseudomonadati</taxon>
        <taxon>Pseudomonadota</taxon>
        <taxon>Alphaproteobacteria</taxon>
        <taxon>Sphingomonadales</taxon>
        <taxon>Erythrobacteraceae</taxon>
        <taxon>Alteriqipengyuania</taxon>
    </lineage>
</organism>
<name>A0A395LLL8_9SPHN</name>
<keyword evidence="2" id="KW-0564">Palmitate</keyword>
<dbReference type="SUPFAM" id="SSF56954">
    <property type="entry name" value="Outer membrane efflux proteins (OEP)"/>
    <property type="match status" value="1"/>
</dbReference>
<evidence type="ECO:0000256" key="4">
    <source>
        <dbReference type="SAM" id="MobiDB-lite"/>
    </source>
</evidence>
<accession>A0A395LLL8</accession>
<proteinExistence type="inferred from homology"/>
<dbReference type="PROSITE" id="PS51257">
    <property type="entry name" value="PROKAR_LIPOPROTEIN"/>
    <property type="match status" value="1"/>
</dbReference>
<feature type="chain" id="PRO_5017105637" evidence="2">
    <location>
        <begin position="21"/>
        <end position="510"/>
    </location>
</feature>
<keyword evidence="2" id="KW-0812">Transmembrane</keyword>
<comment type="subcellular location">
    <subcellularLocation>
        <location evidence="2">Cell membrane</location>
        <topology evidence="2">Lipid-anchor</topology>
    </subcellularLocation>
</comment>
<evidence type="ECO:0000313" key="6">
    <source>
        <dbReference type="Proteomes" id="UP000254101"/>
    </source>
</evidence>
<dbReference type="EMBL" id="QRBB01000001">
    <property type="protein sequence ID" value="RDS77277.1"/>
    <property type="molecule type" value="Genomic_DNA"/>
</dbReference>
<gene>
    <name evidence="5" type="ORF">DL238_06385</name>
</gene>
<protein>
    <submittedName>
        <fullName evidence="5">TolC family protein</fullName>
    </submittedName>
</protein>
<dbReference type="GO" id="GO:0015562">
    <property type="term" value="F:efflux transmembrane transporter activity"/>
    <property type="evidence" value="ECO:0007669"/>
    <property type="project" value="InterPro"/>
</dbReference>
<feature type="signal peptide" evidence="2">
    <location>
        <begin position="1"/>
        <end position="20"/>
    </location>
</feature>
<sequence>MRAALPLALAALALAGCANLAPQRAQPEITAQLPGDFPNSENSGPYRPDAWWTDYDDPVLDALVRDALADNLDIAEASARVAQAAAQARIARSALFPRVNASVDANYSNQPLSGNAFGALAGAQGGGQDGGQGGQEPPTRIENDSYSLGLGASYELDLFGRVRNDFAAARADAIAAEYDFRSVQLAAAAETIATYFEVVDARRQIELTLETIDLLSERVAQTEERFRRGLTQSFELYQVQQDQRNTQASLPQAEAALDDAQGRLALLVRQYPDAMEARLARPLTPRLVFDEVPAGLPAELLGQRPDVAAAWARLEAARARVGARKAERFPSINLTAGPGTQGGDIAGAFDVANNWAVNLAAGLTAPIFQGGRISANIEAARANYDVQATIYARTVLTAFREANSAIEDYEENRQRYELILAQLEEAQFSAELQARRFEAGVGDYVSYLDALRAVYQVEAALSSAGRGVALSRLGVHRTLGGDWAAGIEPNVVELVPALPEATPSEEGPEE</sequence>
<dbReference type="GO" id="GO:0005886">
    <property type="term" value="C:plasma membrane"/>
    <property type="evidence" value="ECO:0007669"/>
    <property type="project" value="UniProtKB-SubCell"/>
</dbReference>